<evidence type="ECO:0000313" key="1">
    <source>
        <dbReference type="EMBL" id="KAK3282354.1"/>
    </source>
</evidence>
<dbReference type="Proteomes" id="UP001190700">
    <property type="component" value="Unassembled WGS sequence"/>
</dbReference>
<keyword evidence="2" id="KW-1185">Reference proteome</keyword>
<dbReference type="EMBL" id="LGRX02003362">
    <property type="protein sequence ID" value="KAK3282354.1"/>
    <property type="molecule type" value="Genomic_DNA"/>
</dbReference>
<name>A0AAE0GQ61_9CHLO</name>
<gene>
    <name evidence="1" type="ORF">CYMTET_9912</name>
</gene>
<reference evidence="1 2" key="1">
    <citation type="journal article" date="2015" name="Genome Biol. Evol.">
        <title>Comparative Genomics of a Bacterivorous Green Alga Reveals Evolutionary Causalities and Consequences of Phago-Mixotrophic Mode of Nutrition.</title>
        <authorList>
            <person name="Burns J.A."/>
            <person name="Paasch A."/>
            <person name="Narechania A."/>
            <person name="Kim E."/>
        </authorList>
    </citation>
    <scope>NUCLEOTIDE SEQUENCE [LARGE SCALE GENOMIC DNA]</scope>
    <source>
        <strain evidence="1 2">PLY_AMNH</strain>
    </source>
</reference>
<dbReference type="AlphaFoldDB" id="A0AAE0GQ61"/>
<organism evidence="1 2">
    <name type="scientific">Cymbomonas tetramitiformis</name>
    <dbReference type="NCBI Taxonomy" id="36881"/>
    <lineage>
        <taxon>Eukaryota</taxon>
        <taxon>Viridiplantae</taxon>
        <taxon>Chlorophyta</taxon>
        <taxon>Pyramimonadophyceae</taxon>
        <taxon>Pyramimonadales</taxon>
        <taxon>Pyramimonadaceae</taxon>
        <taxon>Cymbomonas</taxon>
    </lineage>
</organism>
<sequence length="174" mass="19395">MSTGPQRARMAAVRSALNSFRVHRQHSTISYGLVVSGGVCAPDTKLESIAFTIDNECFDSFDLTPPLVHFPHLHLMRSLVTIWWCLVVLSRTLHTSPSSLSSLFPCAQPHPFTAFLTFALLTPSSSTHLLWWCCTTFGLGTARAVGDPGTIRGTLDRKPWDGRLYLCQRRQMPH</sequence>
<comment type="caution">
    <text evidence="1">The sequence shown here is derived from an EMBL/GenBank/DDBJ whole genome shotgun (WGS) entry which is preliminary data.</text>
</comment>
<accession>A0AAE0GQ61</accession>
<protein>
    <submittedName>
        <fullName evidence="1">Uncharacterized protein</fullName>
    </submittedName>
</protein>
<evidence type="ECO:0000313" key="2">
    <source>
        <dbReference type="Proteomes" id="UP001190700"/>
    </source>
</evidence>
<proteinExistence type="predicted"/>